<evidence type="ECO:0000259" key="8">
    <source>
        <dbReference type="Pfam" id="PF02706"/>
    </source>
</evidence>
<keyword evidence="2" id="KW-1003">Cell membrane</keyword>
<comment type="subcellular location">
    <subcellularLocation>
        <location evidence="1">Cell membrane</location>
        <topology evidence="1">Multi-pass membrane protein</topology>
    </subcellularLocation>
</comment>
<feature type="coiled-coil region" evidence="6">
    <location>
        <begin position="239"/>
        <end position="266"/>
    </location>
</feature>
<evidence type="ECO:0000256" key="3">
    <source>
        <dbReference type="ARBA" id="ARBA00022692"/>
    </source>
</evidence>
<evidence type="ECO:0000256" key="6">
    <source>
        <dbReference type="SAM" id="Coils"/>
    </source>
</evidence>
<proteinExistence type="predicted"/>
<dbReference type="EMBL" id="PEOG01000005">
    <property type="protein sequence ID" value="PIM55163.1"/>
    <property type="molecule type" value="Genomic_DNA"/>
</dbReference>
<dbReference type="Proteomes" id="UP000231501">
    <property type="component" value="Unassembled WGS sequence"/>
</dbReference>
<accession>A0A2G9CFE9</accession>
<name>A0A2G9CFE9_9BURK</name>
<evidence type="ECO:0000256" key="2">
    <source>
        <dbReference type="ARBA" id="ARBA00022475"/>
    </source>
</evidence>
<sequence>MTMRDDDLRDLLARLGSSWRTLAAATVLAGGLALGVSYLITPTFTAKASFLPPQQQQSSASAALASLGALASLAGSGSAIKSPTDQFISLMQSATVSDRIIDQFQLMAVYDAKLRSVARQRLDDNVRMQPGKKDGLIYIEVDDHDPKRAAAIANRYIEELRRMTSSLALSEAAQRRVFFEGQLKQTRDRLTQAQQALQNSGFGAGDLKSEPKAAAEAYARLRAEQTAVEVRLRTLRSTLSDTSAEVQRARATLAALEGQIAKAEAAGSGDSRQQDGYVSKYRDFKYEEALFEIFARQFELAKSDESREGSLIQVIDPALVPDHKSKPRRAVTALGGAAAGLFAAMIFVVAAARRKASRAAT</sequence>
<organism evidence="9 10">
    <name type="scientific">Roseateles chitinivorans</name>
    <dbReference type="NCBI Taxonomy" id="2917965"/>
    <lineage>
        <taxon>Bacteria</taxon>
        <taxon>Pseudomonadati</taxon>
        <taxon>Pseudomonadota</taxon>
        <taxon>Betaproteobacteria</taxon>
        <taxon>Burkholderiales</taxon>
        <taxon>Sphaerotilaceae</taxon>
        <taxon>Roseateles</taxon>
    </lineage>
</organism>
<keyword evidence="4 7" id="KW-1133">Transmembrane helix</keyword>
<gene>
    <name evidence="9" type="ORF">CS062_01110</name>
</gene>
<dbReference type="InterPro" id="IPR050445">
    <property type="entry name" value="Bact_polysacc_biosynth/exp"/>
</dbReference>
<keyword evidence="5 7" id="KW-0472">Membrane</keyword>
<dbReference type="AlphaFoldDB" id="A0A2G9CFE9"/>
<keyword evidence="6" id="KW-0175">Coiled coil</keyword>
<dbReference type="PANTHER" id="PTHR32309:SF13">
    <property type="entry name" value="FERRIC ENTEROBACTIN TRANSPORT PROTEIN FEPE"/>
    <property type="match status" value="1"/>
</dbReference>
<dbReference type="GO" id="GO:0005886">
    <property type="term" value="C:plasma membrane"/>
    <property type="evidence" value="ECO:0007669"/>
    <property type="project" value="UniProtKB-SubCell"/>
</dbReference>
<evidence type="ECO:0000313" key="10">
    <source>
        <dbReference type="Proteomes" id="UP000231501"/>
    </source>
</evidence>
<dbReference type="GO" id="GO:0004713">
    <property type="term" value="F:protein tyrosine kinase activity"/>
    <property type="evidence" value="ECO:0007669"/>
    <property type="project" value="TreeGrafter"/>
</dbReference>
<evidence type="ECO:0000256" key="1">
    <source>
        <dbReference type="ARBA" id="ARBA00004651"/>
    </source>
</evidence>
<evidence type="ECO:0000313" key="9">
    <source>
        <dbReference type="EMBL" id="PIM55163.1"/>
    </source>
</evidence>
<evidence type="ECO:0000256" key="7">
    <source>
        <dbReference type="SAM" id="Phobius"/>
    </source>
</evidence>
<keyword evidence="3 7" id="KW-0812">Transmembrane</keyword>
<dbReference type="InterPro" id="IPR003856">
    <property type="entry name" value="LPS_length_determ_N"/>
</dbReference>
<evidence type="ECO:0000256" key="5">
    <source>
        <dbReference type="ARBA" id="ARBA00023136"/>
    </source>
</evidence>
<dbReference type="PANTHER" id="PTHR32309">
    <property type="entry name" value="TYROSINE-PROTEIN KINASE"/>
    <property type="match status" value="1"/>
</dbReference>
<comment type="caution">
    <text evidence="9">The sequence shown here is derived from an EMBL/GenBank/DDBJ whole genome shotgun (WGS) entry which is preliminary data.</text>
</comment>
<evidence type="ECO:0000256" key="4">
    <source>
        <dbReference type="ARBA" id="ARBA00022989"/>
    </source>
</evidence>
<feature type="domain" description="Polysaccharide chain length determinant N-terminal" evidence="8">
    <location>
        <begin position="7"/>
        <end position="103"/>
    </location>
</feature>
<dbReference type="OrthoDB" id="8884120at2"/>
<reference evidence="9 10" key="1">
    <citation type="submission" date="2017-11" db="EMBL/GenBank/DDBJ databases">
        <title>Draft genome sequence of Mitsuaria sp. HWN-4.</title>
        <authorList>
            <person name="Gundlapally S.R."/>
        </authorList>
    </citation>
    <scope>NUCLEOTIDE SEQUENCE [LARGE SCALE GENOMIC DNA]</scope>
    <source>
        <strain evidence="9 10">HWN-4</strain>
    </source>
</reference>
<feature type="transmembrane region" description="Helical" evidence="7">
    <location>
        <begin position="21"/>
        <end position="40"/>
    </location>
</feature>
<feature type="transmembrane region" description="Helical" evidence="7">
    <location>
        <begin position="331"/>
        <end position="352"/>
    </location>
</feature>
<dbReference type="Pfam" id="PF02706">
    <property type="entry name" value="Wzz"/>
    <property type="match status" value="1"/>
</dbReference>
<keyword evidence="10" id="KW-1185">Reference proteome</keyword>
<protein>
    <submittedName>
        <fullName evidence="9">Lipopolysaccharide biosynthesis protein</fullName>
    </submittedName>
</protein>